<evidence type="ECO:0000256" key="1">
    <source>
        <dbReference type="SAM" id="MobiDB-lite"/>
    </source>
</evidence>
<protein>
    <submittedName>
        <fullName evidence="2">Uncharacterized protein</fullName>
    </submittedName>
</protein>
<dbReference type="AlphaFoldDB" id="B6Q446"/>
<proteinExistence type="predicted"/>
<dbReference type="SUPFAM" id="SSF48403">
    <property type="entry name" value="Ankyrin repeat"/>
    <property type="match status" value="1"/>
</dbReference>
<dbReference type="Gene3D" id="1.25.40.20">
    <property type="entry name" value="Ankyrin repeat-containing domain"/>
    <property type="match status" value="1"/>
</dbReference>
<dbReference type="PhylomeDB" id="B6Q446"/>
<dbReference type="PANTHER" id="PTHR24198">
    <property type="entry name" value="ANKYRIN REPEAT AND PROTEIN KINASE DOMAIN-CONTAINING PROTEIN"/>
    <property type="match status" value="1"/>
</dbReference>
<feature type="region of interest" description="Disordered" evidence="1">
    <location>
        <begin position="352"/>
        <end position="394"/>
    </location>
</feature>
<dbReference type="VEuPathDB" id="FungiDB:PMAA_030350"/>
<sequence>MIPLEKRSLQLLHVACRNARVEIALFFWILDRCQQASTPNMVLPCGRSTRLQFSLLRIPSPIYRPVEELVNQLLDRGVSARDMFMSSLDKKHIAETVHSRAISRASHVLVKRLVAEGEDVHTQTMQYISLFSSQQTVEAVQGITPLHLGGLHANLDGIQTLFDLRGDKATVVEIVLSKDSAGSLPLHWAARGAHGPKYDYMIPRDEIVTHVASTIELLLNIVQDTINVQDHQGYNALCFREPINHYLYDLKIMFELGADANIRNQNGLNLLHVLGFTQNGEAIDPVQAVRALLRCGASMKVRNLKGDTPLRQAEHGIVFRYRDGTCIEWHGVPLDPKIRAQDEMMEVLNEAGDGLDLTNEKNKGKAPRQLLEKTRNKWHQEEQERLKRVSQPKR</sequence>
<gene>
    <name evidence="2" type="ORF">PMAA_030350</name>
</gene>
<dbReference type="GO" id="GO:0005737">
    <property type="term" value="C:cytoplasm"/>
    <property type="evidence" value="ECO:0007669"/>
    <property type="project" value="TreeGrafter"/>
</dbReference>
<dbReference type="HOGENOM" id="CLU_023339_0_0_1"/>
<keyword evidence="3" id="KW-1185">Reference proteome</keyword>
<evidence type="ECO:0000313" key="3">
    <source>
        <dbReference type="Proteomes" id="UP000001294"/>
    </source>
</evidence>
<dbReference type="Proteomes" id="UP000001294">
    <property type="component" value="Unassembled WGS sequence"/>
</dbReference>
<dbReference type="EMBL" id="DS995899">
    <property type="protein sequence ID" value="EEA28218.1"/>
    <property type="molecule type" value="Genomic_DNA"/>
</dbReference>
<name>B6Q446_TALMQ</name>
<organism evidence="2 3">
    <name type="scientific">Talaromyces marneffei (strain ATCC 18224 / CBS 334.59 / QM 7333)</name>
    <name type="common">Penicillium marneffei</name>
    <dbReference type="NCBI Taxonomy" id="441960"/>
    <lineage>
        <taxon>Eukaryota</taxon>
        <taxon>Fungi</taxon>
        <taxon>Dikarya</taxon>
        <taxon>Ascomycota</taxon>
        <taxon>Pezizomycotina</taxon>
        <taxon>Eurotiomycetes</taxon>
        <taxon>Eurotiomycetidae</taxon>
        <taxon>Eurotiales</taxon>
        <taxon>Trichocomaceae</taxon>
        <taxon>Talaromyces</taxon>
        <taxon>Talaromyces sect. Talaromyces</taxon>
    </lineage>
</organism>
<evidence type="ECO:0000313" key="2">
    <source>
        <dbReference type="EMBL" id="EEA28218.1"/>
    </source>
</evidence>
<dbReference type="InterPro" id="IPR036770">
    <property type="entry name" value="Ankyrin_rpt-contain_sf"/>
</dbReference>
<accession>B6Q446</accession>
<feature type="compositionally biased region" description="Basic and acidic residues" evidence="1">
    <location>
        <begin position="370"/>
        <end position="387"/>
    </location>
</feature>
<dbReference type="PANTHER" id="PTHR24198:SF165">
    <property type="entry name" value="ANKYRIN REPEAT-CONTAINING PROTEIN-RELATED"/>
    <property type="match status" value="1"/>
</dbReference>
<reference evidence="3" key="1">
    <citation type="journal article" date="2015" name="Genome Announc.">
        <title>Genome sequence of the AIDS-associated pathogen Penicillium marneffei (ATCC18224) and its near taxonomic relative Talaromyces stipitatus (ATCC10500).</title>
        <authorList>
            <person name="Nierman W.C."/>
            <person name="Fedorova-Abrams N.D."/>
            <person name="Andrianopoulos A."/>
        </authorList>
    </citation>
    <scope>NUCLEOTIDE SEQUENCE [LARGE SCALE GENOMIC DNA]</scope>
    <source>
        <strain evidence="3">ATCC 18224 / CBS 334.59 / QM 7333</strain>
    </source>
</reference>
<dbReference type="OrthoDB" id="823504at2759"/>